<gene>
    <name evidence="2" type="ORF">MM213_12675</name>
</gene>
<feature type="chain" id="PRO_5046860185" evidence="1">
    <location>
        <begin position="26"/>
        <end position="225"/>
    </location>
</feature>
<dbReference type="Proteomes" id="UP001165430">
    <property type="component" value="Unassembled WGS sequence"/>
</dbReference>
<keyword evidence="3" id="KW-1185">Reference proteome</keyword>
<accession>A0ABS9VE89</accession>
<name>A0ABS9VE89_9BACT</name>
<feature type="signal peptide" evidence="1">
    <location>
        <begin position="1"/>
        <end position="25"/>
    </location>
</feature>
<evidence type="ECO:0000256" key="1">
    <source>
        <dbReference type="SAM" id="SignalP"/>
    </source>
</evidence>
<evidence type="ECO:0000313" key="2">
    <source>
        <dbReference type="EMBL" id="MCH7414345.1"/>
    </source>
</evidence>
<dbReference type="RefSeq" id="WP_241412755.1">
    <property type="nucleotide sequence ID" value="NZ_JAKZGO010000009.1"/>
</dbReference>
<reference evidence="2" key="1">
    <citation type="submission" date="2022-03" db="EMBL/GenBank/DDBJ databases">
        <title>De novo assembled genomes of Belliella spp. (Cyclobacteriaceae) strains.</title>
        <authorList>
            <person name="Szabo A."/>
            <person name="Korponai K."/>
            <person name="Felfoldi T."/>
        </authorList>
    </citation>
    <scope>NUCLEOTIDE SEQUENCE</scope>
    <source>
        <strain evidence="2">DSM 111903</strain>
    </source>
</reference>
<comment type="caution">
    <text evidence="2">The sequence shown here is derived from an EMBL/GenBank/DDBJ whole genome shotgun (WGS) entry which is preliminary data.</text>
</comment>
<sequence length="225" mass="26134">MKRTIRAIVLAVVMAFTIVPQPAKADPIIGEIIRRGVVRAIKAVDLQIQRLQLETVWLQNAQKTLENVLSQLKLDEISDWAQRQGDLFGDYYNELWRVKNTITQYQRIRDIAQNQALLVREYQAVWSLLRNSGNFSVAEINYMERVYSKILETSINNMQQIHVVVNAFRTQMSDAERLELVHRVDRDVRSNLADLRRFNRQNVGLDVQRGGNLLDLELLQQIHGL</sequence>
<evidence type="ECO:0000313" key="3">
    <source>
        <dbReference type="Proteomes" id="UP001165430"/>
    </source>
</evidence>
<keyword evidence="1" id="KW-0732">Signal</keyword>
<protein>
    <submittedName>
        <fullName evidence="2">Conjugal transfer protein TraI</fullName>
    </submittedName>
</protein>
<dbReference type="EMBL" id="JAKZGO010000009">
    <property type="protein sequence ID" value="MCH7414345.1"/>
    <property type="molecule type" value="Genomic_DNA"/>
</dbReference>
<organism evidence="2 3">
    <name type="scientific">Belliella alkalica</name>
    <dbReference type="NCBI Taxonomy" id="1730871"/>
    <lineage>
        <taxon>Bacteria</taxon>
        <taxon>Pseudomonadati</taxon>
        <taxon>Bacteroidota</taxon>
        <taxon>Cytophagia</taxon>
        <taxon>Cytophagales</taxon>
        <taxon>Cyclobacteriaceae</taxon>
        <taxon>Belliella</taxon>
    </lineage>
</organism>
<proteinExistence type="predicted"/>